<name>A0AAD4XYF6_9MAGN</name>
<protein>
    <submittedName>
        <fullName evidence="2">Uncharacterized protein</fullName>
    </submittedName>
</protein>
<dbReference type="AlphaFoldDB" id="A0AAD4XYF6"/>
<dbReference type="Proteomes" id="UP001202328">
    <property type="component" value="Unassembled WGS sequence"/>
</dbReference>
<feature type="region of interest" description="Disordered" evidence="1">
    <location>
        <begin position="126"/>
        <end position="145"/>
    </location>
</feature>
<accession>A0AAD4XYF6</accession>
<dbReference type="EMBL" id="JAJJMB010000948">
    <property type="protein sequence ID" value="KAI3960219.1"/>
    <property type="molecule type" value="Genomic_DNA"/>
</dbReference>
<sequence>MASKIRIFRQSAMEAGTPGKYHINPSPKLMSRASHWRVVEHEDGVELTFNEGAFDDVLLFKIYYNQVVGDCENKDDDFSYIVNTDFLNHREVKAEIKDDKSTYYFPKIKCEIKDAVTETCVPKIKGDENKNKKKKNKNKKKKKKN</sequence>
<gene>
    <name evidence="2" type="ORF">MKW98_016943</name>
</gene>
<evidence type="ECO:0000313" key="2">
    <source>
        <dbReference type="EMBL" id="KAI3960219.1"/>
    </source>
</evidence>
<proteinExistence type="predicted"/>
<feature type="compositionally biased region" description="Basic residues" evidence="1">
    <location>
        <begin position="131"/>
        <end position="145"/>
    </location>
</feature>
<evidence type="ECO:0000256" key="1">
    <source>
        <dbReference type="SAM" id="MobiDB-lite"/>
    </source>
</evidence>
<organism evidence="2 3">
    <name type="scientific">Papaver atlanticum</name>
    <dbReference type="NCBI Taxonomy" id="357466"/>
    <lineage>
        <taxon>Eukaryota</taxon>
        <taxon>Viridiplantae</taxon>
        <taxon>Streptophyta</taxon>
        <taxon>Embryophyta</taxon>
        <taxon>Tracheophyta</taxon>
        <taxon>Spermatophyta</taxon>
        <taxon>Magnoliopsida</taxon>
        <taxon>Ranunculales</taxon>
        <taxon>Papaveraceae</taxon>
        <taxon>Papaveroideae</taxon>
        <taxon>Papaver</taxon>
    </lineage>
</organism>
<comment type="caution">
    <text evidence="2">The sequence shown here is derived from an EMBL/GenBank/DDBJ whole genome shotgun (WGS) entry which is preliminary data.</text>
</comment>
<evidence type="ECO:0000313" key="3">
    <source>
        <dbReference type="Proteomes" id="UP001202328"/>
    </source>
</evidence>
<keyword evidence="3" id="KW-1185">Reference proteome</keyword>
<reference evidence="2" key="1">
    <citation type="submission" date="2022-04" db="EMBL/GenBank/DDBJ databases">
        <title>A functionally conserved STORR gene fusion in Papaver species that diverged 16.8 million years ago.</title>
        <authorList>
            <person name="Catania T."/>
        </authorList>
    </citation>
    <scope>NUCLEOTIDE SEQUENCE</scope>
    <source>
        <strain evidence="2">S-188037</strain>
    </source>
</reference>